<dbReference type="Proteomes" id="UP000295096">
    <property type="component" value="Unassembled WGS sequence"/>
</dbReference>
<reference evidence="1 2" key="1">
    <citation type="journal article" date="2016" name="J. Microbiol.">
        <title>Dankookia rubra gen. nov., sp. nov., an alphaproteobacterium isolated from sediment of a shallow stream.</title>
        <authorList>
            <person name="Kim W.H."/>
            <person name="Kim D.H."/>
            <person name="Kang K."/>
            <person name="Ahn T.Y."/>
        </authorList>
    </citation>
    <scope>NUCLEOTIDE SEQUENCE [LARGE SCALE GENOMIC DNA]</scope>
    <source>
        <strain evidence="1 2">JCM30602</strain>
    </source>
</reference>
<comment type="caution">
    <text evidence="1">The sequence shown here is derived from an EMBL/GenBank/DDBJ whole genome shotgun (WGS) entry which is preliminary data.</text>
</comment>
<proteinExistence type="predicted"/>
<name>A0A4R5Q4T2_9PROT</name>
<sequence>MTADFLANDFAAIARAMRRETPPPQAAVLHFWDLSNFLTSEHENVEVAVAEAYAFVVSDTGIPVRITTPSGTMLMDTAALAEAVIRYGEGMPT</sequence>
<accession>A0A4R5Q4T2</accession>
<gene>
    <name evidence="1" type="ORF">E2C06_35220</name>
</gene>
<dbReference type="EMBL" id="SMSJ01000179">
    <property type="protein sequence ID" value="TDH57940.1"/>
    <property type="molecule type" value="Genomic_DNA"/>
</dbReference>
<keyword evidence="2" id="KW-1185">Reference proteome</keyword>
<dbReference type="AlphaFoldDB" id="A0A4R5Q4T2"/>
<protein>
    <submittedName>
        <fullName evidence="1">Uncharacterized protein</fullName>
    </submittedName>
</protein>
<evidence type="ECO:0000313" key="2">
    <source>
        <dbReference type="Proteomes" id="UP000295096"/>
    </source>
</evidence>
<dbReference type="RefSeq" id="WP_133293201.1">
    <property type="nucleotide sequence ID" value="NZ_SMSJ01000179.1"/>
</dbReference>
<evidence type="ECO:0000313" key="1">
    <source>
        <dbReference type="EMBL" id="TDH57940.1"/>
    </source>
</evidence>
<dbReference type="OrthoDB" id="7288903at2"/>
<organism evidence="1 2">
    <name type="scientific">Dankookia rubra</name>
    <dbReference type="NCBI Taxonomy" id="1442381"/>
    <lineage>
        <taxon>Bacteria</taxon>
        <taxon>Pseudomonadati</taxon>
        <taxon>Pseudomonadota</taxon>
        <taxon>Alphaproteobacteria</taxon>
        <taxon>Acetobacterales</taxon>
        <taxon>Roseomonadaceae</taxon>
        <taxon>Dankookia</taxon>
    </lineage>
</organism>